<evidence type="ECO:0000259" key="5">
    <source>
        <dbReference type="Pfam" id="PF13001"/>
    </source>
</evidence>
<dbReference type="SUPFAM" id="SSF48371">
    <property type="entry name" value="ARM repeat"/>
    <property type="match status" value="3"/>
</dbReference>
<dbReference type="GO" id="GO:0000502">
    <property type="term" value="C:proteasome complex"/>
    <property type="evidence" value="ECO:0007669"/>
    <property type="project" value="UniProtKB-KW"/>
</dbReference>
<keyword evidence="8" id="KW-1185">Reference proteome</keyword>
<keyword evidence="2" id="KW-0963">Cytoplasm</keyword>
<reference evidence="7" key="1">
    <citation type="journal article" date="2020" name="Stud. Mycol.">
        <title>101 Dothideomycetes genomes: a test case for predicting lifestyles and emergence of pathogens.</title>
        <authorList>
            <person name="Haridas S."/>
            <person name="Albert R."/>
            <person name="Binder M."/>
            <person name="Bloem J."/>
            <person name="Labutti K."/>
            <person name="Salamov A."/>
            <person name="Andreopoulos B."/>
            <person name="Baker S."/>
            <person name="Barry K."/>
            <person name="Bills G."/>
            <person name="Bluhm B."/>
            <person name="Cannon C."/>
            <person name="Castanera R."/>
            <person name="Culley D."/>
            <person name="Daum C."/>
            <person name="Ezra D."/>
            <person name="Gonzalez J."/>
            <person name="Henrissat B."/>
            <person name="Kuo A."/>
            <person name="Liang C."/>
            <person name="Lipzen A."/>
            <person name="Lutzoni F."/>
            <person name="Magnuson J."/>
            <person name="Mondo S."/>
            <person name="Nolan M."/>
            <person name="Ohm R."/>
            <person name="Pangilinan J."/>
            <person name="Park H.-J."/>
            <person name="Ramirez L."/>
            <person name="Alfaro M."/>
            <person name="Sun H."/>
            <person name="Tritt A."/>
            <person name="Yoshinaga Y."/>
            <person name="Zwiers L.-H."/>
            <person name="Turgeon B."/>
            <person name="Goodwin S."/>
            <person name="Spatafora J."/>
            <person name="Crous P."/>
            <person name="Grigoriev I."/>
        </authorList>
    </citation>
    <scope>NUCLEOTIDE SEQUENCE</scope>
    <source>
        <strain evidence="7">CBS 121739</strain>
    </source>
</reference>
<dbReference type="RefSeq" id="XP_033601703.1">
    <property type="nucleotide sequence ID" value="XM_033743807.1"/>
</dbReference>
<protein>
    <submittedName>
        <fullName evidence="7">ARM repeat-containing protein</fullName>
    </submittedName>
</protein>
<proteinExistence type="predicted"/>
<gene>
    <name evidence="7" type="ORF">EJ05DRAFT_475474</name>
</gene>
<evidence type="ECO:0000256" key="3">
    <source>
        <dbReference type="ARBA" id="ARBA00022737"/>
    </source>
</evidence>
<dbReference type="GO" id="GO:0005737">
    <property type="term" value="C:cytoplasm"/>
    <property type="evidence" value="ECO:0007669"/>
    <property type="project" value="UniProtKB-SubCell"/>
</dbReference>
<dbReference type="GeneID" id="54484861"/>
<comment type="subcellular location">
    <subcellularLocation>
        <location evidence="1">Cytoplasm</location>
    </subcellularLocation>
</comment>
<evidence type="ECO:0000256" key="1">
    <source>
        <dbReference type="ARBA" id="ARBA00004496"/>
    </source>
</evidence>
<dbReference type="InterPro" id="IPR055443">
    <property type="entry name" value="HEAT_ECM29"/>
</dbReference>
<dbReference type="GO" id="GO:0005634">
    <property type="term" value="C:nucleus"/>
    <property type="evidence" value="ECO:0007669"/>
    <property type="project" value="TreeGrafter"/>
</dbReference>
<dbReference type="OrthoDB" id="16066at2759"/>
<dbReference type="InterPro" id="IPR011989">
    <property type="entry name" value="ARM-like"/>
</dbReference>
<evidence type="ECO:0000256" key="4">
    <source>
        <dbReference type="ARBA" id="ARBA00022942"/>
    </source>
</evidence>
<feature type="domain" description="Proteasome component Ecm29 N-terminal" evidence="5">
    <location>
        <begin position="16"/>
        <end position="537"/>
    </location>
</feature>
<keyword evidence="4" id="KW-0647">Proteasome</keyword>
<dbReference type="Pfam" id="PF24492">
    <property type="entry name" value="HEAT_ECM29"/>
    <property type="match status" value="1"/>
</dbReference>
<organism evidence="7 8">
    <name type="scientific">Pseudovirgaria hyperparasitica</name>
    <dbReference type="NCBI Taxonomy" id="470096"/>
    <lineage>
        <taxon>Eukaryota</taxon>
        <taxon>Fungi</taxon>
        <taxon>Dikarya</taxon>
        <taxon>Ascomycota</taxon>
        <taxon>Pezizomycotina</taxon>
        <taxon>Dothideomycetes</taxon>
        <taxon>Dothideomycetes incertae sedis</taxon>
        <taxon>Acrospermales</taxon>
        <taxon>Acrospermaceae</taxon>
        <taxon>Pseudovirgaria</taxon>
    </lineage>
</organism>
<dbReference type="GO" id="GO:0060090">
    <property type="term" value="F:molecular adaptor activity"/>
    <property type="evidence" value="ECO:0007669"/>
    <property type="project" value="InterPro"/>
</dbReference>
<dbReference type="Gene3D" id="1.25.10.10">
    <property type="entry name" value="Leucine-rich Repeat Variant"/>
    <property type="match status" value="3"/>
</dbReference>
<dbReference type="InterPro" id="IPR024372">
    <property type="entry name" value="Ecm29_N"/>
</dbReference>
<feature type="domain" description="Proteasome adapter and scaffold protein ECM29 HEAT-repeat" evidence="6">
    <location>
        <begin position="1345"/>
        <end position="1506"/>
    </location>
</feature>
<evidence type="ECO:0000313" key="8">
    <source>
        <dbReference type="Proteomes" id="UP000799437"/>
    </source>
</evidence>
<evidence type="ECO:0000259" key="6">
    <source>
        <dbReference type="Pfam" id="PF24492"/>
    </source>
</evidence>
<dbReference type="GO" id="GO:0036503">
    <property type="term" value="P:ERAD pathway"/>
    <property type="evidence" value="ECO:0007669"/>
    <property type="project" value="TreeGrafter"/>
</dbReference>
<accession>A0A6A6W8S1</accession>
<dbReference type="Pfam" id="PF23731">
    <property type="entry name" value="ARM_ECM29_C"/>
    <property type="match status" value="1"/>
</dbReference>
<evidence type="ECO:0000256" key="2">
    <source>
        <dbReference type="ARBA" id="ARBA00022490"/>
    </source>
</evidence>
<keyword evidence="3" id="KW-0677">Repeat</keyword>
<dbReference type="Pfam" id="PF13001">
    <property type="entry name" value="ECM29_N"/>
    <property type="match status" value="1"/>
</dbReference>
<dbReference type="PANTHER" id="PTHR23346">
    <property type="entry name" value="TRANSLATIONAL ACTIVATOR GCN1-RELATED"/>
    <property type="match status" value="1"/>
</dbReference>
<dbReference type="GO" id="GO:0043248">
    <property type="term" value="P:proteasome assembly"/>
    <property type="evidence" value="ECO:0007669"/>
    <property type="project" value="InterPro"/>
</dbReference>
<evidence type="ECO:0000313" key="7">
    <source>
        <dbReference type="EMBL" id="KAF2759252.1"/>
    </source>
</evidence>
<name>A0A6A6W8S1_9PEZI</name>
<dbReference type="Proteomes" id="UP000799437">
    <property type="component" value="Unassembled WGS sequence"/>
</dbReference>
<dbReference type="EMBL" id="ML996570">
    <property type="protein sequence ID" value="KAF2759252.1"/>
    <property type="molecule type" value="Genomic_DNA"/>
</dbReference>
<dbReference type="PANTHER" id="PTHR23346:SF19">
    <property type="entry name" value="PROTEASOME ADAPTER AND SCAFFOLD PROTEIN ECM29"/>
    <property type="match status" value="1"/>
</dbReference>
<dbReference type="InterPro" id="IPR016024">
    <property type="entry name" value="ARM-type_fold"/>
</dbReference>
<sequence length="1879" mass="207570">MAPQVQSTEARELSLVGKVEMKIALADTDPKLEQLLGTYLAPLLMKLGSESWPVRNKVIAVCQHINTRIQSQGIKLPVSALLQQYKDTSTSLIRHFDILYIQQSIDKLGISERLELLPLLLGGISSDATKNAQHGAQLFHLALQLLHHFKLPPRGTKEDEELRAQLKIADEDAKFLSTYFGKLVLFTPTRSTSGVPGGVRTPGLTAEDHRFLSVNGNAEAWDPTAKEGINLVETKVVVMKFLSSGIFTNTERFFPALFATADTNSRIAALGEDIIKHSQSETNLDDQQIVEHLFDLYFGGTPPSGAYPVRIPLRIKILGLLAKSTKSLEYTKQITRLVEAGFISNEGEDGTAARAGLEAKKFQDAIFSYITFAARNGKQKHLTAIAPELLNHLKAFVEDQGWPLNTSGDTRLRGLAYVAIGLLGKTVPEVVANDPQSSLLKWLFQSLKEDDSGSEVLFSIQEALSSLMASYPRGFADKNAELSFKKLLLRYMASEGRVGSENARPGPRRNVQYVATRFANRCLPYEDVIARWVDILAISTEGTDFRELVEEGKRGLDPYWHVRLEGSLRSATEVAPEVSNVPNPDFAGLVEFLFRGSIDEEGMVVGAENWLQGLVTNSNPVEAIRIFRRKFPATLWPAVHFSRLVMIRTALETSGLKPDISDDWERKLDALVSTDQGCRDAVMKYIKTNTQLGGRVSQSVATLLRGAFDLVITESATSGIGAAESFIELYSLTPGDVSHSTQLTSDFPSLEEAVFSNDIPTRNFGAHAFGLIASHPGCDGNVVEQCLQRFLQKAEPWKNAIGAELNKASGSILALAYYFSRLSWREPRLATAEALFQRYSQTLFSMLESSRDNVVLNAVSISVGQLGLFSAISLDDINMHVTFSTVVDKIGEIARKGSTKAIIALGYISIITDEEDMETEDAPLRLVEKKLRDLSDLRDAEVHFSVGEALSVLAGGWGSSALISQFDIQAVSSDDKGMPSPHNPTRSSTITRIMKELIVDSRASKPSLRKAATIWLLCMIQYCGHLKPIQEHLRQCQVAFKRCLSDRDDVIQEAASRGLGLVYEKGGQDLKDDLVADLIGMFSDNKAQLAGNVSEDTQLFEPGALPTGDGSVTTYKDILSLASEVGDSSLVYRFMSLASNNSIWSTRAAFGRFGLGNVFSDSSTDGYLSKNPKLFPKLFRYRFDPNTNVQRSMKDIWDALVKDSSATINTHFDAIMDDLLKNILTKEWRTREACCAAISDLLQGRDFAIYEDYLSQIWSMCFKVLDDIKESVRNAAGSLARVLTGILVRSLEAGGASSKRAQAMLEQVLPFLLSSSGLESSAKDVQGLSLKTLMDIIKKSDGPTLRPFIPELVEKFIALLSSLEPEFVNYLRLNASKYKVTEQKIDDARLSSVRGSPLMEAIERCLDLLDEASMEKTMFSLQNAIRSSLDLPSKVGASKILVSLSTRHNFLFRPYADQYLQFIERFIRDRNDTVSASFAMAAGYVARVASDKSIARAIDFGKTMYFDSEEDRHRLLSGDLVSAILKHAPDRANKFTTDILPFVFFGKQDSNEQVKNLFKEIWEENAGGSRAVVLYLSEIVSLSAQFLDSPRWVLKHTSSRTIAEASNALASQPDDITTANAGKVWPALDQAVGGKTWDGKEVVLDAFARFVEKSSNFWRGKDDVGTQITKIILREARRNNKVYQQAALPSLGKVAVARTDIDMSADVFNIIDSLVEEYTAADEDAMDVDGAKNMSSSQIRENMLIGCIKCALACINPQKSQELPRVLLHALELMLKATKSQSRNVRLASFESVKFNFERFEKEKRSFAASDLRPVKSQLSDLLLSPQISDLPEAMRSERAKAVVNVANLSGELIDKAALDRAVGEEKSLMLKKELEKAV</sequence>